<evidence type="ECO:0000313" key="9">
    <source>
        <dbReference type="Proteomes" id="UP000294746"/>
    </source>
</evidence>
<dbReference type="InterPro" id="IPR036477">
    <property type="entry name" value="Formyl_transf_N_sf"/>
</dbReference>
<comment type="caution">
    <text evidence="8">The sequence shown here is derived from an EMBL/GenBank/DDBJ whole genome shotgun (WGS) entry which is preliminary data.</text>
</comment>
<dbReference type="GO" id="GO:0006189">
    <property type="term" value="P:'de novo' IMP biosynthetic process"/>
    <property type="evidence" value="ECO:0007669"/>
    <property type="project" value="UniProtKB-UniRule"/>
</dbReference>
<keyword evidence="3 6" id="KW-0658">Purine biosynthesis</keyword>
<comment type="function">
    <text evidence="6">Catalyzes the transfer of a formyl group from 10-formyltetrahydrofolate to 5-phospho-ribosyl-glycinamide (GAR), producing 5-phospho-ribosyl-N-formylglycinamide (FGAR) and tetrahydrofolate.</text>
</comment>
<comment type="similarity">
    <text evidence="4 6">Belongs to the GART family.</text>
</comment>
<dbReference type="AlphaFoldDB" id="A0A4R2S123"/>
<dbReference type="InterPro" id="IPR001555">
    <property type="entry name" value="GART_AS"/>
</dbReference>
<dbReference type="EC" id="2.1.2.2" evidence="6"/>
<dbReference type="HAMAP" id="MF_01930">
    <property type="entry name" value="PurN"/>
    <property type="match status" value="1"/>
</dbReference>
<evidence type="ECO:0000313" key="8">
    <source>
        <dbReference type="EMBL" id="TCP69149.1"/>
    </source>
</evidence>
<name>A0A4R2S123_9BACL</name>
<dbReference type="UniPathway" id="UPA00074">
    <property type="reaction ID" value="UER00126"/>
</dbReference>
<keyword evidence="9" id="KW-1185">Reference proteome</keyword>
<feature type="binding site" evidence="6">
    <location>
        <begin position="89"/>
        <end position="92"/>
    </location>
    <ligand>
        <name>(6R)-10-formyltetrahydrofolate</name>
        <dbReference type="ChEBI" id="CHEBI:195366"/>
    </ligand>
</feature>
<evidence type="ECO:0000256" key="3">
    <source>
        <dbReference type="ARBA" id="ARBA00022755"/>
    </source>
</evidence>
<reference evidence="8 9" key="1">
    <citation type="submission" date="2019-03" db="EMBL/GenBank/DDBJ databases">
        <title>Genomic Encyclopedia of Type Strains, Phase IV (KMG-IV): sequencing the most valuable type-strain genomes for metagenomic binning, comparative biology and taxonomic classification.</title>
        <authorList>
            <person name="Goeker M."/>
        </authorList>
    </citation>
    <scope>NUCLEOTIDE SEQUENCE [LARGE SCALE GENOMIC DNA]</scope>
    <source>
        <strain evidence="8 9">DSM 46831</strain>
    </source>
</reference>
<dbReference type="InterPro" id="IPR002376">
    <property type="entry name" value="Formyl_transf_N"/>
</dbReference>
<dbReference type="GO" id="GO:0005829">
    <property type="term" value="C:cytosol"/>
    <property type="evidence" value="ECO:0007669"/>
    <property type="project" value="TreeGrafter"/>
</dbReference>
<evidence type="ECO:0000259" key="7">
    <source>
        <dbReference type="Pfam" id="PF00551"/>
    </source>
</evidence>
<organism evidence="8 9">
    <name type="scientific">Baia soyae</name>
    <dbReference type="NCBI Taxonomy" id="1544746"/>
    <lineage>
        <taxon>Bacteria</taxon>
        <taxon>Bacillati</taxon>
        <taxon>Bacillota</taxon>
        <taxon>Bacilli</taxon>
        <taxon>Bacillales</taxon>
        <taxon>Thermoactinomycetaceae</taxon>
        <taxon>Baia</taxon>
    </lineage>
</organism>
<feature type="domain" description="Formyl transferase N-terminal" evidence="7">
    <location>
        <begin position="1"/>
        <end position="181"/>
    </location>
</feature>
<dbReference type="OrthoDB" id="9806170at2"/>
<protein>
    <recommendedName>
        <fullName evidence="6">Phosphoribosylglycinamide formyltransferase</fullName>
        <ecNumber evidence="6">2.1.2.2</ecNumber>
    </recommendedName>
    <alternativeName>
        <fullName evidence="6">5'-phosphoribosylglycinamide transformylase</fullName>
    </alternativeName>
    <alternativeName>
        <fullName evidence="6">GAR transformylase</fullName>
        <shortName evidence="6">GART</shortName>
    </alternativeName>
</protein>
<evidence type="ECO:0000256" key="6">
    <source>
        <dbReference type="HAMAP-Rule" id="MF_01930"/>
    </source>
</evidence>
<feature type="site" description="Raises pKa of active site His" evidence="6">
    <location>
        <position position="144"/>
    </location>
</feature>
<proteinExistence type="inferred from homology"/>
<feature type="active site" description="Proton donor" evidence="6">
    <location>
        <position position="108"/>
    </location>
</feature>
<dbReference type="CDD" id="cd08645">
    <property type="entry name" value="FMT_core_GART"/>
    <property type="match status" value="1"/>
</dbReference>
<dbReference type="Pfam" id="PF00551">
    <property type="entry name" value="Formyl_trans_N"/>
    <property type="match status" value="1"/>
</dbReference>
<dbReference type="InterPro" id="IPR004607">
    <property type="entry name" value="GART"/>
</dbReference>
<dbReference type="PANTHER" id="PTHR43369:SF2">
    <property type="entry name" value="PHOSPHORIBOSYLGLYCINAMIDE FORMYLTRANSFERASE"/>
    <property type="match status" value="1"/>
</dbReference>
<comment type="catalytic activity">
    <reaction evidence="5 6">
        <text>N(1)-(5-phospho-beta-D-ribosyl)glycinamide + (6R)-10-formyltetrahydrofolate = N(2)-formyl-N(1)-(5-phospho-beta-D-ribosyl)glycinamide + (6S)-5,6,7,8-tetrahydrofolate + H(+)</text>
        <dbReference type="Rhea" id="RHEA:15053"/>
        <dbReference type="ChEBI" id="CHEBI:15378"/>
        <dbReference type="ChEBI" id="CHEBI:57453"/>
        <dbReference type="ChEBI" id="CHEBI:143788"/>
        <dbReference type="ChEBI" id="CHEBI:147286"/>
        <dbReference type="ChEBI" id="CHEBI:195366"/>
        <dbReference type="EC" id="2.1.2.2"/>
    </reaction>
</comment>
<accession>A0A4R2S123</accession>
<dbReference type="SUPFAM" id="SSF53328">
    <property type="entry name" value="Formyltransferase"/>
    <property type="match status" value="1"/>
</dbReference>
<sequence length="200" mass="22270">MSIAIFASGNGSNFEAIVRYSREQNWTTSVSLLVVDREDAGAIERAKRLEVPYYVVSPKHFPSKLEYEEALLELMEKHGVEWIVLAGYLRIVGDTLLEPFEGKMVNIHPSLLPSFPGLHAVEQAWGYGVKVTGVTVHFVDAGLDSGQIIAQRAVEVDEMDTIDMLTNKIHEVEHQVYPETIWKVVTGEVAYSPMIIVVSG</sequence>
<feature type="binding site" evidence="6">
    <location>
        <position position="106"/>
    </location>
    <ligand>
        <name>(6R)-10-formyltetrahydrofolate</name>
        <dbReference type="ChEBI" id="CHEBI:195366"/>
    </ligand>
</feature>
<gene>
    <name evidence="6" type="primary">purN</name>
    <name evidence="8" type="ORF">EDD57_11213</name>
</gene>
<dbReference type="EMBL" id="SLXV01000012">
    <property type="protein sequence ID" value="TCP69149.1"/>
    <property type="molecule type" value="Genomic_DNA"/>
</dbReference>
<comment type="pathway">
    <text evidence="1 6">Purine metabolism; IMP biosynthesis via de novo pathway; N(2)-formyl-N(1)-(5-phospho-D-ribosyl)glycinamide from N(1)-(5-phospho-D-ribosyl)glycinamide (10-formyl THF route): step 1/1.</text>
</comment>
<keyword evidence="2 6" id="KW-0808">Transferase</keyword>
<dbReference type="PROSITE" id="PS00373">
    <property type="entry name" value="GART"/>
    <property type="match status" value="1"/>
</dbReference>
<dbReference type="FunFam" id="3.40.50.170:FF:000007">
    <property type="entry name" value="Phosphoribosylglycinamide formyltransferase"/>
    <property type="match status" value="1"/>
</dbReference>
<dbReference type="PANTHER" id="PTHR43369">
    <property type="entry name" value="PHOSPHORIBOSYLGLYCINAMIDE FORMYLTRANSFERASE"/>
    <property type="match status" value="1"/>
</dbReference>
<dbReference type="Gene3D" id="3.40.50.170">
    <property type="entry name" value="Formyl transferase, N-terminal domain"/>
    <property type="match status" value="1"/>
</dbReference>
<feature type="binding site" evidence="6">
    <location>
        <begin position="11"/>
        <end position="13"/>
    </location>
    <ligand>
        <name>N(1)-(5-phospho-beta-D-ribosyl)glycinamide</name>
        <dbReference type="ChEBI" id="CHEBI:143788"/>
    </ligand>
</feature>
<evidence type="ECO:0000256" key="4">
    <source>
        <dbReference type="ARBA" id="ARBA00038440"/>
    </source>
</evidence>
<feature type="binding site" evidence="6">
    <location>
        <position position="64"/>
    </location>
    <ligand>
        <name>(6R)-10-formyltetrahydrofolate</name>
        <dbReference type="ChEBI" id="CHEBI:195366"/>
    </ligand>
</feature>
<dbReference type="NCBIfam" id="TIGR00639">
    <property type="entry name" value="PurN"/>
    <property type="match status" value="1"/>
</dbReference>
<evidence type="ECO:0000256" key="5">
    <source>
        <dbReference type="ARBA" id="ARBA00047664"/>
    </source>
</evidence>
<dbReference type="Proteomes" id="UP000294746">
    <property type="component" value="Unassembled WGS sequence"/>
</dbReference>
<dbReference type="RefSeq" id="WP_131848479.1">
    <property type="nucleotide sequence ID" value="NZ_SLXV01000012.1"/>
</dbReference>
<dbReference type="GO" id="GO:0004644">
    <property type="term" value="F:phosphoribosylglycinamide formyltransferase activity"/>
    <property type="evidence" value="ECO:0007669"/>
    <property type="project" value="UniProtKB-UniRule"/>
</dbReference>
<evidence type="ECO:0000256" key="1">
    <source>
        <dbReference type="ARBA" id="ARBA00005054"/>
    </source>
</evidence>
<evidence type="ECO:0000256" key="2">
    <source>
        <dbReference type="ARBA" id="ARBA00022679"/>
    </source>
</evidence>